<dbReference type="NCBIfam" id="TIGR02937">
    <property type="entry name" value="sigma70-ECF"/>
    <property type="match status" value="1"/>
</dbReference>
<evidence type="ECO:0000259" key="2">
    <source>
        <dbReference type="Pfam" id="PF20239"/>
    </source>
</evidence>
<feature type="domain" description="RNA polymerase sigma-70 region 2" evidence="1">
    <location>
        <begin position="13"/>
        <end position="82"/>
    </location>
</feature>
<dbReference type="EMBL" id="JBHSYQ010000006">
    <property type="protein sequence ID" value="MFC6998722.1"/>
    <property type="molecule type" value="Genomic_DNA"/>
</dbReference>
<sequence>MPHQPSETFSEHLFRETYGEVFSVLFRKYGPAHQSDLEDALQDAFYTALKTWPLSGSPDNPKAWLLQVTQNKLLNTLKQAGRRARPLSCASAEAMFEQATEPDTEDSQLRLLFALCQPTLSPSAQIMFALKYLGGFGVQEIAQGLQQSKEAVYKSLQRSKSFFQQLPPHFLEVPVQHNAQRLPWVLKSIYLLFNEGYDTASGNSLLNHDICLEAVRLTKLLVNPFGEQAPEVHHLLALLYFQCARFAARTQSDGAFVPLSEQDRNLWDRKLMTLGFRHLHQTFPAQGNAYYTQACIAGLHLTAPTYAQTDWAGILRLYNILVQQEPSSFVVQINRAVALAHCQGPTSAIALLQQLPQEAHNYYLYHTALAHLYTQTGQLTEATACYQKALALPLSPAHQKVIQNKLAALAPAVVKPEPTSVPIFLP</sequence>
<proteinExistence type="predicted"/>
<dbReference type="InterPro" id="IPR011990">
    <property type="entry name" value="TPR-like_helical_dom_sf"/>
</dbReference>
<dbReference type="SUPFAM" id="SSF88659">
    <property type="entry name" value="Sigma3 and sigma4 domains of RNA polymerase sigma factors"/>
    <property type="match status" value="1"/>
</dbReference>
<protein>
    <submittedName>
        <fullName evidence="3">RNA polymerase sigma factor</fullName>
    </submittedName>
</protein>
<dbReference type="Gene3D" id="1.10.10.10">
    <property type="entry name" value="Winged helix-like DNA-binding domain superfamily/Winged helix DNA-binding domain"/>
    <property type="match status" value="1"/>
</dbReference>
<dbReference type="InterPro" id="IPR013325">
    <property type="entry name" value="RNA_pol_sigma_r2"/>
</dbReference>
<evidence type="ECO:0000313" key="3">
    <source>
        <dbReference type="EMBL" id="MFC6998722.1"/>
    </source>
</evidence>
<dbReference type="Gene3D" id="1.10.1740.10">
    <property type="match status" value="1"/>
</dbReference>
<dbReference type="InterPro" id="IPR036388">
    <property type="entry name" value="WH-like_DNA-bd_sf"/>
</dbReference>
<dbReference type="SUPFAM" id="SSF88946">
    <property type="entry name" value="Sigma2 domain of RNA polymerase sigma factors"/>
    <property type="match status" value="1"/>
</dbReference>
<dbReference type="InterPro" id="IPR013324">
    <property type="entry name" value="RNA_pol_sigma_r3/r4-like"/>
</dbReference>
<dbReference type="RefSeq" id="WP_066623515.1">
    <property type="nucleotide sequence ID" value="NZ_JBHSYQ010000006.1"/>
</dbReference>
<dbReference type="Proteomes" id="UP001596405">
    <property type="component" value="Unassembled WGS sequence"/>
</dbReference>
<dbReference type="Pfam" id="PF04542">
    <property type="entry name" value="Sigma70_r2"/>
    <property type="match status" value="1"/>
</dbReference>
<name>A0ABW2DLK3_9BACT</name>
<gene>
    <name evidence="3" type="ORF">ACFQHR_13890</name>
</gene>
<accession>A0ABW2DLK3</accession>
<feature type="domain" description="DUF6596" evidence="2">
    <location>
        <begin position="181"/>
        <end position="281"/>
    </location>
</feature>
<comment type="caution">
    <text evidence="3">The sequence shown here is derived from an EMBL/GenBank/DDBJ whole genome shotgun (WGS) entry which is preliminary data.</text>
</comment>
<dbReference type="SUPFAM" id="SSF48452">
    <property type="entry name" value="TPR-like"/>
    <property type="match status" value="1"/>
</dbReference>
<organism evidence="3 4">
    <name type="scientific">Rufibacter roseus</name>
    <dbReference type="NCBI Taxonomy" id="1567108"/>
    <lineage>
        <taxon>Bacteria</taxon>
        <taxon>Pseudomonadati</taxon>
        <taxon>Bacteroidota</taxon>
        <taxon>Cytophagia</taxon>
        <taxon>Cytophagales</taxon>
        <taxon>Hymenobacteraceae</taxon>
        <taxon>Rufibacter</taxon>
    </lineage>
</organism>
<keyword evidence="4" id="KW-1185">Reference proteome</keyword>
<dbReference type="PANTHER" id="PTHR47756:SF2">
    <property type="entry name" value="BLL6612 PROTEIN"/>
    <property type="match status" value="1"/>
</dbReference>
<reference evidence="4" key="1">
    <citation type="journal article" date="2019" name="Int. J. Syst. Evol. Microbiol.">
        <title>The Global Catalogue of Microorganisms (GCM) 10K type strain sequencing project: providing services to taxonomists for standard genome sequencing and annotation.</title>
        <authorList>
            <consortium name="The Broad Institute Genomics Platform"/>
            <consortium name="The Broad Institute Genome Sequencing Center for Infectious Disease"/>
            <person name="Wu L."/>
            <person name="Ma J."/>
        </authorList>
    </citation>
    <scope>NUCLEOTIDE SEQUENCE [LARGE SCALE GENOMIC DNA]</scope>
    <source>
        <strain evidence="4">CGMCC 4.7393</strain>
    </source>
</reference>
<evidence type="ECO:0000259" key="1">
    <source>
        <dbReference type="Pfam" id="PF04542"/>
    </source>
</evidence>
<dbReference type="PANTHER" id="PTHR47756">
    <property type="entry name" value="BLL6612 PROTEIN-RELATED"/>
    <property type="match status" value="1"/>
</dbReference>
<dbReference type="InterPro" id="IPR046531">
    <property type="entry name" value="DUF6596"/>
</dbReference>
<dbReference type="Gene3D" id="1.25.40.10">
    <property type="entry name" value="Tetratricopeptide repeat domain"/>
    <property type="match status" value="1"/>
</dbReference>
<dbReference type="InterPro" id="IPR007627">
    <property type="entry name" value="RNA_pol_sigma70_r2"/>
</dbReference>
<evidence type="ECO:0000313" key="4">
    <source>
        <dbReference type="Proteomes" id="UP001596405"/>
    </source>
</evidence>
<dbReference type="InterPro" id="IPR014284">
    <property type="entry name" value="RNA_pol_sigma-70_dom"/>
</dbReference>
<dbReference type="Pfam" id="PF20239">
    <property type="entry name" value="DUF6596"/>
    <property type="match status" value="1"/>
</dbReference>